<reference evidence="3 4" key="1">
    <citation type="submission" date="2019-03" db="EMBL/GenBank/DDBJ databases">
        <title>Genomic Encyclopedia of Type Strains, Phase IV (KMG-IV): sequencing the most valuable type-strain genomes for metagenomic binning, comparative biology and taxonomic classification.</title>
        <authorList>
            <person name="Goeker M."/>
        </authorList>
    </citation>
    <scope>NUCLEOTIDE SEQUENCE [LARGE SCALE GENOMIC DNA]</scope>
    <source>
        <strain evidence="3 4">DSM 21667</strain>
    </source>
</reference>
<dbReference type="GO" id="GO:0035243">
    <property type="term" value="F:protein-arginine omega-N symmetric methyltransferase activity"/>
    <property type="evidence" value="ECO:0007669"/>
    <property type="project" value="TreeGrafter"/>
</dbReference>
<organism evidence="3 4">
    <name type="scientific">Tahibacter aquaticus</name>
    <dbReference type="NCBI Taxonomy" id="520092"/>
    <lineage>
        <taxon>Bacteria</taxon>
        <taxon>Pseudomonadati</taxon>
        <taxon>Pseudomonadota</taxon>
        <taxon>Gammaproteobacteria</taxon>
        <taxon>Lysobacterales</taxon>
        <taxon>Rhodanobacteraceae</taxon>
        <taxon>Tahibacter</taxon>
    </lineage>
</organism>
<dbReference type="PANTHER" id="PTHR12049:SF7">
    <property type="entry name" value="PROTEIN ARGININE METHYLTRANSFERASE NDUFAF7, MITOCHONDRIAL"/>
    <property type="match status" value="1"/>
</dbReference>
<dbReference type="Gene3D" id="3.40.50.12710">
    <property type="match status" value="1"/>
</dbReference>
<dbReference type="Proteomes" id="UP000295293">
    <property type="component" value="Unassembled WGS sequence"/>
</dbReference>
<evidence type="ECO:0000313" key="4">
    <source>
        <dbReference type="Proteomes" id="UP000295293"/>
    </source>
</evidence>
<dbReference type="InterPro" id="IPR029063">
    <property type="entry name" value="SAM-dependent_MTases_sf"/>
</dbReference>
<dbReference type="InterPro" id="IPR003788">
    <property type="entry name" value="NDUFAF7"/>
</dbReference>
<evidence type="ECO:0000256" key="1">
    <source>
        <dbReference type="ARBA" id="ARBA00022603"/>
    </source>
</evidence>
<comment type="caution">
    <text evidence="3">The sequence shown here is derived from an EMBL/GenBank/DDBJ whole genome shotgun (WGS) entry which is preliminary data.</text>
</comment>
<dbReference type="EMBL" id="SNZH01000022">
    <property type="protein sequence ID" value="TDR38209.1"/>
    <property type="molecule type" value="Genomic_DNA"/>
</dbReference>
<dbReference type="PANTHER" id="PTHR12049">
    <property type="entry name" value="PROTEIN ARGININE METHYLTRANSFERASE NDUFAF7, MITOCHONDRIAL"/>
    <property type="match status" value="1"/>
</dbReference>
<dbReference type="InterPro" id="IPR038375">
    <property type="entry name" value="NDUFAF7_sf"/>
</dbReference>
<evidence type="ECO:0000313" key="3">
    <source>
        <dbReference type="EMBL" id="TDR38209.1"/>
    </source>
</evidence>
<protein>
    <submittedName>
        <fullName evidence="3">SAM-dependent MidA family methyltransferase</fullName>
    </submittedName>
</protein>
<evidence type="ECO:0000256" key="2">
    <source>
        <dbReference type="ARBA" id="ARBA00022679"/>
    </source>
</evidence>
<dbReference type="RefSeq" id="WP_243746186.1">
    <property type="nucleotide sequence ID" value="NZ_SNZH01000022.1"/>
</dbReference>
<dbReference type="SUPFAM" id="SSF53335">
    <property type="entry name" value="S-adenosyl-L-methionine-dependent methyltransferases"/>
    <property type="match status" value="1"/>
</dbReference>
<keyword evidence="4" id="KW-1185">Reference proteome</keyword>
<accession>A0A4R6YLR8</accession>
<dbReference type="AlphaFoldDB" id="A0A4R6YLR8"/>
<proteinExistence type="predicted"/>
<sequence length="377" mass="41299">MRIELPEPSAAEREHSATLAGFIRNEITAKGPLPFSRFMELAMYAPGLGYYSAGKTKFGAAGDFITAPELGSVFARCVARAAAPTLRELGRAAQMLELGGGSGVFARDCLRELAALDALPQQYLLLEPSADLRQRQRECIAAELTADIAARVHWIERPPEDDWSGVLFANEVLDALPVTRFSLHGGEIFEEHVIDAGEHSFATIDLPADSFVANAVLHLRRDLREDLPEGYRSEVLPQLPYWIQAVCGSLQRGLALFVDYGYARSQYYDPQRREGTLIATYRHRAHDDVLSRVGLQDLTAFVDFSALAEAGVGAGFRVAGMGTQADFLIANGLDTVFAQAFAAAPDEAARYAVSQQVKRLTLPAEMGEKFKVMAFER</sequence>
<gene>
    <name evidence="3" type="ORF">DFR29_1229</name>
</gene>
<keyword evidence="1 3" id="KW-0489">Methyltransferase</keyword>
<keyword evidence="2 3" id="KW-0808">Transferase</keyword>
<dbReference type="GO" id="GO:0032259">
    <property type="term" value="P:methylation"/>
    <property type="evidence" value="ECO:0007669"/>
    <property type="project" value="UniProtKB-KW"/>
</dbReference>
<dbReference type="Pfam" id="PF02636">
    <property type="entry name" value="Methyltransf_28"/>
    <property type="match status" value="1"/>
</dbReference>
<name>A0A4R6YLR8_9GAMM</name>